<sequence length="153" mass="17453">MAFEEEVISKDLLNKIKEINKATVDLDKAWKEYKQSFDEVHKKYPKSAEFETYDQTNKAQLGIMLSRLISIFGGDVESYNKHIKMLMPVALSIAVDQMEDVPKETMSRINKNACGNIINNALFDIDEYNDSRNGGAFEDEDNIAMEEDSNSVE</sequence>
<protein>
    <submittedName>
        <fullName evidence="3">Phage protein</fullName>
    </submittedName>
</protein>
<evidence type="ECO:0000313" key="3">
    <source>
        <dbReference type="WBParaSite" id="SSTP_0001166200.1"/>
    </source>
</evidence>
<feature type="region of interest" description="Disordered" evidence="1">
    <location>
        <begin position="134"/>
        <end position="153"/>
    </location>
</feature>
<proteinExistence type="predicted"/>
<accession>A0A0K0EQD3</accession>
<keyword evidence="2" id="KW-1185">Reference proteome</keyword>
<dbReference type="AlphaFoldDB" id="A0A0K0EQD3"/>
<evidence type="ECO:0000313" key="2">
    <source>
        <dbReference type="Proteomes" id="UP000035681"/>
    </source>
</evidence>
<evidence type="ECO:0000256" key="1">
    <source>
        <dbReference type="SAM" id="MobiDB-lite"/>
    </source>
</evidence>
<dbReference type="Proteomes" id="UP000035681">
    <property type="component" value="Unplaced"/>
</dbReference>
<feature type="compositionally biased region" description="Acidic residues" evidence="1">
    <location>
        <begin position="137"/>
        <end position="153"/>
    </location>
</feature>
<organism evidence="3">
    <name type="scientific">Strongyloides stercoralis</name>
    <name type="common">Threadworm</name>
    <dbReference type="NCBI Taxonomy" id="6248"/>
    <lineage>
        <taxon>Eukaryota</taxon>
        <taxon>Metazoa</taxon>
        <taxon>Ecdysozoa</taxon>
        <taxon>Nematoda</taxon>
        <taxon>Chromadorea</taxon>
        <taxon>Rhabditida</taxon>
        <taxon>Tylenchina</taxon>
        <taxon>Panagrolaimomorpha</taxon>
        <taxon>Strongyloidoidea</taxon>
        <taxon>Strongyloididae</taxon>
        <taxon>Strongyloides</taxon>
    </lineage>
</organism>
<name>A0A0K0EQD3_STRER</name>
<dbReference type="WBParaSite" id="SSTP_0001166200.1">
    <property type="protein sequence ID" value="SSTP_0001166200.1"/>
    <property type="gene ID" value="SSTP_0001166200"/>
</dbReference>
<dbReference type="WBParaSite" id="TCONS_00000547.p1">
    <property type="protein sequence ID" value="TCONS_00000547.p1"/>
    <property type="gene ID" value="XLOC_000549"/>
</dbReference>
<reference evidence="3" key="1">
    <citation type="submission" date="2015-08" db="UniProtKB">
        <authorList>
            <consortium name="WormBaseParasite"/>
        </authorList>
    </citation>
    <scope>IDENTIFICATION</scope>
</reference>